<evidence type="ECO:0000313" key="2">
    <source>
        <dbReference type="EMBL" id="SHG40146.1"/>
    </source>
</evidence>
<evidence type="ECO:0000256" key="1">
    <source>
        <dbReference type="SAM" id="MobiDB-lite"/>
    </source>
</evidence>
<reference evidence="2 3" key="1">
    <citation type="submission" date="2016-11" db="EMBL/GenBank/DDBJ databases">
        <authorList>
            <person name="Jaros S."/>
            <person name="Januszkiewicz K."/>
            <person name="Wedrychowicz H."/>
        </authorList>
    </citation>
    <scope>NUCLEOTIDE SEQUENCE [LARGE SCALE GENOMIC DNA]</scope>
    <source>
        <strain evidence="2 3">DSM 45408</strain>
    </source>
</reference>
<accession>A0A1M5JHR4</accession>
<dbReference type="AlphaFoldDB" id="A0A1M5JHR4"/>
<organism evidence="2 3">
    <name type="scientific">Geodermatophilus nigrescens</name>
    <dbReference type="NCBI Taxonomy" id="1070870"/>
    <lineage>
        <taxon>Bacteria</taxon>
        <taxon>Bacillati</taxon>
        <taxon>Actinomycetota</taxon>
        <taxon>Actinomycetes</taxon>
        <taxon>Geodermatophilales</taxon>
        <taxon>Geodermatophilaceae</taxon>
        <taxon>Geodermatophilus</taxon>
    </lineage>
</organism>
<dbReference type="EMBL" id="FQVX01000002">
    <property type="protein sequence ID" value="SHG40146.1"/>
    <property type="molecule type" value="Genomic_DNA"/>
</dbReference>
<keyword evidence="3" id="KW-1185">Reference proteome</keyword>
<sequence>MAVRTATRAAATLGVAAAVLGAGWGAGALAGPVDRPAAAEEHAAAGEHGSAEGGHDAAPEAGGHDLPAGLAVSAEGHTLDLADDALPAGGAVPLSFRLLGPDGAPVTAYDTVHEQDLHLVVVRRDLTGYQHLHPELSPDGTWTTPVALTPGSWRVLADATPTAHGEGLVLGADLAVGGASEPVPLPAPSPTAEVDGYTVTLAGDLVAGRESEVVVTVARDGVPVTDLQPYLGANGHLVALRAGDLGYLHVHPTAASGAEVRFAVVVPAAGDHRLFFDFRHGDVVRTAAVTATARSTP</sequence>
<protein>
    <recommendedName>
        <fullName evidence="4">Heavy-metal-associated domain-containing protein</fullName>
    </recommendedName>
</protein>
<feature type="compositionally biased region" description="Basic and acidic residues" evidence="1">
    <location>
        <begin position="37"/>
        <end position="58"/>
    </location>
</feature>
<dbReference type="OrthoDB" id="128043at2"/>
<proteinExistence type="predicted"/>
<evidence type="ECO:0008006" key="4">
    <source>
        <dbReference type="Google" id="ProtNLM"/>
    </source>
</evidence>
<dbReference type="STRING" id="1070870.SAMN05444351_2504"/>
<evidence type="ECO:0000313" key="3">
    <source>
        <dbReference type="Proteomes" id="UP000184471"/>
    </source>
</evidence>
<name>A0A1M5JHR4_9ACTN</name>
<dbReference type="Proteomes" id="UP000184471">
    <property type="component" value="Unassembled WGS sequence"/>
</dbReference>
<feature type="region of interest" description="Disordered" evidence="1">
    <location>
        <begin position="37"/>
        <end position="68"/>
    </location>
</feature>
<gene>
    <name evidence="2" type="ORF">SAMN05444351_2504</name>
</gene>